<accession>A0A291LWA8</accession>
<keyword evidence="1" id="KW-0812">Transmembrane</keyword>
<dbReference type="RefSeq" id="WP_088662371.1">
    <property type="nucleotide sequence ID" value="NZ_CP021404.1"/>
</dbReference>
<keyword evidence="1" id="KW-1133">Transmembrane helix</keyword>
<evidence type="ECO:0000313" key="3">
    <source>
        <dbReference type="Proteomes" id="UP000219050"/>
    </source>
</evidence>
<reference evidence="2 3" key="1">
    <citation type="submission" date="2017-05" db="EMBL/GenBank/DDBJ databases">
        <title>Comparative genomic and metabolic analysis of manganese-oxidizing mechanisms in Celeribater manganoxidans DY25T: its adaption to the environment of polymetallic nodule.</title>
        <authorList>
            <person name="Wang X."/>
        </authorList>
    </citation>
    <scope>NUCLEOTIDE SEQUENCE [LARGE SCALE GENOMIC DNA]</scope>
    <source>
        <strain evidence="2 3">DY25</strain>
    </source>
</reference>
<dbReference type="EMBL" id="CP021404">
    <property type="protein sequence ID" value="ATI41036.1"/>
    <property type="molecule type" value="Genomic_DNA"/>
</dbReference>
<gene>
    <name evidence="2" type="ORF">CBW24_02820</name>
</gene>
<feature type="transmembrane region" description="Helical" evidence="1">
    <location>
        <begin position="38"/>
        <end position="56"/>
    </location>
</feature>
<sequence length="149" mass="16460">MESKTIRHTASMLMTATIILLCIPEAAGLFVFGFGIAGLPYLVLVALIFFGTWALADHQGRALIQLRNAEHASGRNVDRTRDVAFRAVAEAFDLDLQKLTADDLASYAGLQVVLDRCRELNRSIRRPLGKLSLDFLLEGLAERTGRRFG</sequence>
<proteinExistence type="predicted"/>
<keyword evidence="1" id="KW-0472">Membrane</keyword>
<evidence type="ECO:0000256" key="1">
    <source>
        <dbReference type="SAM" id="Phobius"/>
    </source>
</evidence>
<dbReference type="Proteomes" id="UP000219050">
    <property type="component" value="Chromosome"/>
</dbReference>
<feature type="transmembrane region" description="Helical" evidence="1">
    <location>
        <begin position="12"/>
        <end position="32"/>
    </location>
</feature>
<evidence type="ECO:0000313" key="2">
    <source>
        <dbReference type="EMBL" id="ATI41036.1"/>
    </source>
</evidence>
<keyword evidence="3" id="KW-1185">Reference proteome</keyword>
<organism evidence="2 3">
    <name type="scientific">Pacificitalea manganoxidans</name>
    <dbReference type="NCBI Taxonomy" id="1411902"/>
    <lineage>
        <taxon>Bacteria</taxon>
        <taxon>Pseudomonadati</taxon>
        <taxon>Pseudomonadota</taxon>
        <taxon>Alphaproteobacteria</taxon>
        <taxon>Rhodobacterales</taxon>
        <taxon>Paracoccaceae</taxon>
        <taxon>Pacificitalea</taxon>
    </lineage>
</organism>
<dbReference type="KEGG" id="cmag:CBW24_02820"/>
<protein>
    <submittedName>
        <fullName evidence="2">Uncharacterized protein</fullName>
    </submittedName>
</protein>
<dbReference type="AlphaFoldDB" id="A0A291LWA8"/>
<name>A0A291LWA8_9RHOB</name>